<protein>
    <submittedName>
        <fullName evidence="2">Uncharacterized protein</fullName>
    </submittedName>
</protein>
<reference evidence="2" key="1">
    <citation type="submission" date="2018-01" db="EMBL/GenBank/DDBJ databases">
        <title>Genomic characterization of Leptospira inadai serogroup Lyme isolated from captured rat in Brazil and comparative analysis with human reference strain.</title>
        <authorList>
            <person name="Moreno L.Z."/>
            <person name="Loureiro A.P."/>
            <person name="Miraglia F."/>
            <person name="Kremer F.S."/>
            <person name="Eslabao M.R."/>
            <person name="Dellagostin O.A."/>
            <person name="Lilenbaum W."/>
            <person name="Moreno A.M."/>
        </authorList>
    </citation>
    <scope>NUCLEOTIDE SEQUENCE [LARGE SCALE GENOMIC DNA]</scope>
    <source>
        <strain evidence="2">M34/99</strain>
    </source>
</reference>
<dbReference type="Proteomes" id="UP000094669">
    <property type="component" value="Unassembled WGS sequence"/>
</dbReference>
<gene>
    <name evidence="2" type="ORF">BES34_010625</name>
</gene>
<feature type="chain" id="PRO_5047112399" evidence="1">
    <location>
        <begin position="22"/>
        <end position="113"/>
    </location>
</feature>
<accession>A0ABX4YIH9</accession>
<evidence type="ECO:0000256" key="1">
    <source>
        <dbReference type="SAM" id="SignalP"/>
    </source>
</evidence>
<dbReference type="EMBL" id="MCRM02000009">
    <property type="protein sequence ID" value="PNV75016.1"/>
    <property type="molecule type" value="Genomic_DNA"/>
</dbReference>
<comment type="caution">
    <text evidence="2">The sequence shown here is derived from an EMBL/GenBank/DDBJ whole genome shotgun (WGS) entry which is preliminary data.</text>
</comment>
<proteinExistence type="predicted"/>
<evidence type="ECO:0000313" key="2">
    <source>
        <dbReference type="EMBL" id="PNV75016.1"/>
    </source>
</evidence>
<evidence type="ECO:0000313" key="3">
    <source>
        <dbReference type="Proteomes" id="UP000094669"/>
    </source>
</evidence>
<dbReference type="RefSeq" id="WP_010414836.1">
    <property type="nucleotide sequence ID" value="NZ_MCRM02000009.1"/>
</dbReference>
<keyword evidence="3" id="KW-1185">Reference proteome</keyword>
<sequence length="113" mass="12730">MLRRVCISLFVLSLANPPCSASTWKDIVPLSKAQQIPRTEESSKFKIHDTVKTELLAISESESNFPKIETTGNVTRVPFASLKAFEDSIRNVRPFESNDSNFFTPLNTIRILT</sequence>
<feature type="signal peptide" evidence="1">
    <location>
        <begin position="1"/>
        <end position="21"/>
    </location>
</feature>
<name>A0ABX4YIH9_9LEPT</name>
<keyword evidence="1" id="KW-0732">Signal</keyword>
<organism evidence="2 3">
    <name type="scientific">Leptospira inadai serovar Lyme</name>
    <dbReference type="NCBI Taxonomy" id="293084"/>
    <lineage>
        <taxon>Bacteria</taxon>
        <taxon>Pseudomonadati</taxon>
        <taxon>Spirochaetota</taxon>
        <taxon>Spirochaetia</taxon>
        <taxon>Leptospirales</taxon>
        <taxon>Leptospiraceae</taxon>
        <taxon>Leptospira</taxon>
    </lineage>
</organism>